<dbReference type="PANTHER" id="PTHR32063:SF11">
    <property type="entry name" value="CATION OR DRUG EFFLUX SYSTEM PROTEIN"/>
    <property type="match status" value="1"/>
</dbReference>
<comment type="similarity">
    <text evidence="2">Belongs to the resistance-nodulation-cell division (RND) (TC 2.A.6) family.</text>
</comment>
<evidence type="ECO:0000256" key="3">
    <source>
        <dbReference type="ARBA" id="ARBA00022448"/>
    </source>
</evidence>
<comment type="caution">
    <text evidence="10">The sequence shown here is derived from an EMBL/GenBank/DDBJ whole genome shotgun (WGS) entry which is preliminary data.</text>
</comment>
<dbReference type="EMBL" id="JBHUJC010000011">
    <property type="protein sequence ID" value="MFD2275648.1"/>
    <property type="molecule type" value="Genomic_DNA"/>
</dbReference>
<evidence type="ECO:0000256" key="4">
    <source>
        <dbReference type="ARBA" id="ARBA00022475"/>
    </source>
</evidence>
<dbReference type="SUPFAM" id="SSF82866">
    <property type="entry name" value="Multidrug efflux transporter AcrB transmembrane domain"/>
    <property type="match status" value="2"/>
</dbReference>
<feature type="transmembrane region" description="Helical" evidence="9">
    <location>
        <begin position="974"/>
        <end position="997"/>
    </location>
</feature>
<evidence type="ECO:0000313" key="10">
    <source>
        <dbReference type="EMBL" id="MFD2275648.1"/>
    </source>
</evidence>
<dbReference type="Pfam" id="PF00873">
    <property type="entry name" value="ACR_tran"/>
    <property type="match status" value="1"/>
</dbReference>
<dbReference type="InterPro" id="IPR004764">
    <property type="entry name" value="MdtF-like"/>
</dbReference>
<dbReference type="NCBIfam" id="NF000282">
    <property type="entry name" value="RND_permease_1"/>
    <property type="match status" value="1"/>
</dbReference>
<sequence>MFSEFFIRRPIFATVISIVTIILGLVALLALPIARYPDIAPPTITVSASYPGADAQTVADTVATPIETEVNGVENMIYMNSVCGNDGSMTLTVTFEPGTDLDIANVLVQNRVSIAESRLPEDVRRRGITVKKKSTDIILFAGITSEINPDTGKPYYDDAFLSNYATLQMRDELSRVNGVGEVTVFGVGQLSMRIWLDVDQLAIRNLTPTDVVNAIAEQNVQVAAGRIGAQPAALGTDLEYIVTTPGRLVDIAEFENIVIRTTEDGRLVRIKDIARVEEGSETYNYKSLLNGKDSATMGIYQIPGSNLMDVANGVRAKLEELETRFPEGVSYAIAYDSTDVVTASIREVIITLIATLILVVFTVYIFLQNGRATIIPSVTIPVSLIGTFAVLLALDYSINQLTLFGLVLVIGIVVDDAIVVVENVVRHIQDGKPPQEAAIISMREVSGPVVATTLVLLVVFVPTIFIPGITGTLFKQFAVTISIATIFSSINALTLSPALCALILKKNDKEPGGLFKAFNKLVTRSTNGTAWAVQVAVRRSLIGIIIFAGVITLAVFGFSKLPTGFVPQEDEGYCVVNVQLPDGSSLNRTQEVMAEASERIQKLNGIAHVLAVSGYSIIDGASSPNAGMMYVTFENWSEREEPALQQSGLLKQINGTLSQINQAVIMAFPVPSLPGLGTSSGFSYMLQDKGGVGLNQLQQASQQLIADGNSQSGLNGLSTTFRSTAPQLRVDIDREQVKKRGISMSEVYNTLSIALGSAYVNDYTKFGRVFRVTAQADIPYRMRPEDITQLKVRTPSGKMIPFGTIASVNEILGPQVITRFNLYPSIKIIGSSAPGFSSGEALKIMEDMSHKSLPASMGYAWTDMSYQERSINPLAMAGIFGFSVLMVYLVLSAQYESWSIPISVCLSVPTALLGAVAGLMLRDMSNNIYTQIGIVLLIGLATKSAILIVEFAMVEKQSGKSTLEAATNAVKLRFRAVLMTAFSFILGVIPLLVASGAGAESRKVLGTTVGFGLLVATAVSLVAVPMLYSIVQNLSDKMSSKKT</sequence>
<dbReference type="Gene3D" id="3.30.70.1320">
    <property type="entry name" value="Multidrug efflux transporter AcrB pore domain like"/>
    <property type="match status" value="1"/>
</dbReference>
<dbReference type="Gene3D" id="3.30.70.1430">
    <property type="entry name" value="Multidrug efflux transporter AcrB pore domain"/>
    <property type="match status" value="2"/>
</dbReference>
<dbReference type="SUPFAM" id="SSF82693">
    <property type="entry name" value="Multidrug efflux transporter AcrB pore domain, PN1, PN2, PC1 and PC2 subdomains"/>
    <property type="match status" value="4"/>
</dbReference>
<protein>
    <submittedName>
        <fullName evidence="10">Efflux RND transporter permease subunit</fullName>
    </submittedName>
</protein>
<evidence type="ECO:0000256" key="5">
    <source>
        <dbReference type="ARBA" id="ARBA00022519"/>
    </source>
</evidence>
<feature type="transmembrane region" description="Helical" evidence="9">
    <location>
        <begin position="874"/>
        <end position="891"/>
    </location>
</feature>
<dbReference type="Proteomes" id="UP001597297">
    <property type="component" value="Unassembled WGS sequence"/>
</dbReference>
<keyword evidence="8 9" id="KW-0472">Membrane</keyword>
<dbReference type="PRINTS" id="PR00702">
    <property type="entry name" value="ACRIFLAVINRP"/>
</dbReference>
<dbReference type="InterPro" id="IPR001036">
    <property type="entry name" value="Acrflvin-R"/>
</dbReference>
<evidence type="ECO:0000256" key="1">
    <source>
        <dbReference type="ARBA" id="ARBA00004429"/>
    </source>
</evidence>
<dbReference type="Gene3D" id="3.30.2090.10">
    <property type="entry name" value="Multidrug efflux transporter AcrB TolC docking domain, DN and DC subdomains"/>
    <property type="match status" value="2"/>
</dbReference>
<keyword evidence="7 9" id="KW-1133">Transmembrane helix</keyword>
<keyword evidence="11" id="KW-1185">Reference proteome</keyword>
<proteinExistence type="inferred from homology"/>
<evidence type="ECO:0000256" key="2">
    <source>
        <dbReference type="ARBA" id="ARBA00010942"/>
    </source>
</evidence>
<keyword evidence="3" id="KW-0813">Transport</keyword>
<evidence type="ECO:0000256" key="6">
    <source>
        <dbReference type="ARBA" id="ARBA00022692"/>
    </source>
</evidence>
<feature type="transmembrane region" description="Helical" evidence="9">
    <location>
        <begin position="477"/>
        <end position="504"/>
    </location>
</feature>
<dbReference type="NCBIfam" id="TIGR00915">
    <property type="entry name" value="2A0602"/>
    <property type="match status" value="1"/>
</dbReference>
<feature type="transmembrane region" description="Helical" evidence="9">
    <location>
        <begin position="445"/>
        <end position="465"/>
    </location>
</feature>
<feature type="transmembrane region" description="Helical" evidence="9">
    <location>
        <begin position="400"/>
        <end position="425"/>
    </location>
</feature>
<feature type="transmembrane region" description="Helical" evidence="9">
    <location>
        <begin position="541"/>
        <end position="559"/>
    </location>
</feature>
<feature type="transmembrane region" description="Helical" evidence="9">
    <location>
        <begin position="12"/>
        <end position="34"/>
    </location>
</feature>
<organism evidence="10 11">
    <name type="scientific">Rubritalea spongiae</name>
    <dbReference type="NCBI Taxonomy" id="430797"/>
    <lineage>
        <taxon>Bacteria</taxon>
        <taxon>Pseudomonadati</taxon>
        <taxon>Verrucomicrobiota</taxon>
        <taxon>Verrucomicrobiia</taxon>
        <taxon>Verrucomicrobiales</taxon>
        <taxon>Rubritaleaceae</taxon>
        <taxon>Rubritalea</taxon>
    </lineage>
</organism>
<keyword evidence="5" id="KW-0997">Cell inner membrane</keyword>
<evidence type="ECO:0000256" key="8">
    <source>
        <dbReference type="ARBA" id="ARBA00023136"/>
    </source>
</evidence>
<evidence type="ECO:0000313" key="11">
    <source>
        <dbReference type="Proteomes" id="UP001597297"/>
    </source>
</evidence>
<dbReference type="InterPro" id="IPR027463">
    <property type="entry name" value="AcrB_DN_DC_subdom"/>
</dbReference>
<gene>
    <name evidence="10" type="ORF">ACFSQZ_04130</name>
</gene>
<feature type="transmembrane region" description="Helical" evidence="9">
    <location>
        <begin position="898"/>
        <end position="922"/>
    </location>
</feature>
<dbReference type="SUPFAM" id="SSF82714">
    <property type="entry name" value="Multidrug efflux transporter AcrB TolC docking domain, DN and DC subdomains"/>
    <property type="match status" value="2"/>
</dbReference>
<feature type="transmembrane region" description="Helical" evidence="9">
    <location>
        <begin position="1009"/>
        <end position="1031"/>
    </location>
</feature>
<keyword evidence="4" id="KW-1003">Cell membrane</keyword>
<feature type="transmembrane region" description="Helical" evidence="9">
    <location>
        <begin position="374"/>
        <end position="394"/>
    </location>
</feature>
<keyword evidence="6 9" id="KW-0812">Transmembrane</keyword>
<reference evidence="11" key="1">
    <citation type="journal article" date="2019" name="Int. J. Syst. Evol. Microbiol.">
        <title>The Global Catalogue of Microorganisms (GCM) 10K type strain sequencing project: providing services to taxonomists for standard genome sequencing and annotation.</title>
        <authorList>
            <consortium name="The Broad Institute Genomics Platform"/>
            <consortium name="The Broad Institute Genome Sequencing Center for Infectious Disease"/>
            <person name="Wu L."/>
            <person name="Ma J."/>
        </authorList>
    </citation>
    <scope>NUCLEOTIDE SEQUENCE [LARGE SCALE GENOMIC DNA]</scope>
    <source>
        <strain evidence="11">JCM 16545</strain>
    </source>
</reference>
<feature type="transmembrane region" description="Helical" evidence="9">
    <location>
        <begin position="928"/>
        <end position="953"/>
    </location>
</feature>
<evidence type="ECO:0000256" key="9">
    <source>
        <dbReference type="SAM" id="Phobius"/>
    </source>
</evidence>
<comment type="subcellular location">
    <subcellularLocation>
        <location evidence="1">Cell inner membrane</location>
        <topology evidence="1">Multi-pass membrane protein</topology>
    </subcellularLocation>
</comment>
<name>A0ABW5DZJ1_9BACT</name>
<dbReference type="Gene3D" id="1.20.1640.10">
    <property type="entry name" value="Multidrug efflux transporter AcrB transmembrane domain"/>
    <property type="match status" value="2"/>
</dbReference>
<feature type="transmembrane region" description="Helical" evidence="9">
    <location>
        <begin position="348"/>
        <end position="367"/>
    </location>
</feature>
<accession>A0ABW5DZJ1</accession>
<dbReference type="Gene3D" id="3.30.70.1440">
    <property type="entry name" value="Multidrug efflux transporter AcrB pore domain"/>
    <property type="match status" value="1"/>
</dbReference>
<evidence type="ECO:0000256" key="7">
    <source>
        <dbReference type="ARBA" id="ARBA00022989"/>
    </source>
</evidence>
<dbReference type="PANTHER" id="PTHR32063">
    <property type="match status" value="1"/>
</dbReference>
<dbReference type="RefSeq" id="WP_377094789.1">
    <property type="nucleotide sequence ID" value="NZ_JBHSJM010000001.1"/>
</dbReference>